<keyword evidence="2" id="KW-1185">Reference proteome</keyword>
<dbReference type="AlphaFoldDB" id="A0A2N3WTZ9"/>
<evidence type="ECO:0000313" key="2">
    <source>
        <dbReference type="Proteomes" id="UP000233750"/>
    </source>
</evidence>
<name>A0A2N3WTZ9_9PSEU</name>
<sequence length="44" mass="4996">MTNMRKREMRGRYPAALRAARRSLAYQCRMGRKGGLPGGIRSLT</sequence>
<comment type="caution">
    <text evidence="1">The sequence shown here is derived from an EMBL/GenBank/DDBJ whole genome shotgun (WGS) entry which is preliminary data.</text>
</comment>
<dbReference type="Proteomes" id="UP000233750">
    <property type="component" value="Unassembled WGS sequence"/>
</dbReference>
<accession>A0A2N3WTZ9</accession>
<dbReference type="EMBL" id="PJMY01000003">
    <property type="protein sequence ID" value="PKV97350.1"/>
    <property type="molecule type" value="Genomic_DNA"/>
</dbReference>
<protein>
    <submittedName>
        <fullName evidence="1">Uncharacterized protein</fullName>
    </submittedName>
</protein>
<gene>
    <name evidence="1" type="ORF">ATK30_8331</name>
</gene>
<proteinExistence type="predicted"/>
<reference evidence="1 2" key="1">
    <citation type="submission" date="2017-12" db="EMBL/GenBank/DDBJ databases">
        <title>Sequencing the genomes of 1000 Actinobacteria strains.</title>
        <authorList>
            <person name="Klenk H.-P."/>
        </authorList>
    </citation>
    <scope>NUCLEOTIDE SEQUENCE [LARGE SCALE GENOMIC DNA]</scope>
    <source>
        <strain evidence="1 2">DSM 45165</strain>
    </source>
</reference>
<organism evidence="1 2">
    <name type="scientific">Amycolatopsis echigonensis</name>
    <dbReference type="NCBI Taxonomy" id="2576905"/>
    <lineage>
        <taxon>Bacteria</taxon>
        <taxon>Bacillati</taxon>
        <taxon>Actinomycetota</taxon>
        <taxon>Actinomycetes</taxon>
        <taxon>Pseudonocardiales</taxon>
        <taxon>Pseudonocardiaceae</taxon>
        <taxon>Amycolatopsis</taxon>
    </lineage>
</organism>
<evidence type="ECO:0000313" key="1">
    <source>
        <dbReference type="EMBL" id="PKV97350.1"/>
    </source>
</evidence>
<dbReference type="RefSeq" id="WP_281377282.1">
    <property type="nucleotide sequence ID" value="NZ_JACJHR010000031.1"/>
</dbReference>